<dbReference type="PANTHER" id="PTHR47707:SF1">
    <property type="entry name" value="NUDIX HYDROLASE FAMILY PROTEIN"/>
    <property type="match status" value="1"/>
</dbReference>
<name>A0A1E2UJM6_9GAMM</name>
<dbReference type="GO" id="GO:0035539">
    <property type="term" value="F:8-oxo-7,8-dihydrodeoxyguanosine triphosphate pyrophosphatase activity"/>
    <property type="evidence" value="ECO:0007669"/>
    <property type="project" value="UniProtKB-EC"/>
</dbReference>
<dbReference type="CDD" id="cd03425">
    <property type="entry name" value="NUDIX_MutT_NudA_like"/>
    <property type="match status" value="1"/>
</dbReference>
<dbReference type="GO" id="GO:0044715">
    <property type="term" value="F:8-oxo-dGDP phosphatase activity"/>
    <property type="evidence" value="ECO:0007669"/>
    <property type="project" value="TreeGrafter"/>
</dbReference>
<feature type="binding site" evidence="18">
    <location>
        <position position="56"/>
    </location>
    <ligand>
        <name>Mg(2+)</name>
        <dbReference type="ChEBI" id="CHEBI:18420"/>
    </ligand>
</feature>
<dbReference type="CDD" id="cd00564">
    <property type="entry name" value="TMP_TenI"/>
    <property type="match status" value="1"/>
</dbReference>
<dbReference type="STRING" id="1818881.A3196_18610"/>
<dbReference type="GO" id="GO:0006281">
    <property type="term" value="P:DNA repair"/>
    <property type="evidence" value="ECO:0007669"/>
    <property type="project" value="UniProtKB-KW"/>
</dbReference>
<evidence type="ECO:0000259" key="19">
    <source>
        <dbReference type="PROSITE" id="PS51462"/>
    </source>
</evidence>
<evidence type="ECO:0000256" key="1">
    <source>
        <dbReference type="ARBA" id="ARBA00001946"/>
    </source>
</evidence>
<dbReference type="Pfam" id="PF02581">
    <property type="entry name" value="TMP-TENI"/>
    <property type="match status" value="1"/>
</dbReference>
<dbReference type="GO" id="GO:0044716">
    <property type="term" value="F:8-oxo-GDP phosphatase activity"/>
    <property type="evidence" value="ECO:0007669"/>
    <property type="project" value="TreeGrafter"/>
</dbReference>
<dbReference type="Pfam" id="PF14815">
    <property type="entry name" value="NUDIX_4"/>
    <property type="match status" value="1"/>
</dbReference>
<evidence type="ECO:0000256" key="4">
    <source>
        <dbReference type="ARBA" id="ARBA00022705"/>
    </source>
</evidence>
<dbReference type="EC" id="3.6.1.55" evidence="12"/>
<dbReference type="NCBIfam" id="NF006530">
    <property type="entry name" value="PRK08999.1"/>
    <property type="match status" value="1"/>
</dbReference>
<evidence type="ECO:0000256" key="5">
    <source>
        <dbReference type="ARBA" id="ARBA00022723"/>
    </source>
</evidence>
<feature type="binding site" evidence="17">
    <location>
        <begin position="33"/>
        <end position="36"/>
    </location>
    <ligand>
        <name>8-oxo-dGTP</name>
        <dbReference type="ChEBI" id="CHEBI:77896"/>
    </ligand>
</feature>
<keyword evidence="21" id="KW-1185">Reference proteome</keyword>
<evidence type="ECO:0000256" key="8">
    <source>
        <dbReference type="ARBA" id="ARBA00022842"/>
    </source>
</evidence>
<dbReference type="FunFam" id="3.90.79.10:FF:000014">
    <property type="entry name" value="8-oxo-dGTP diphosphatase MutT"/>
    <property type="match status" value="1"/>
</dbReference>
<dbReference type="GO" id="GO:0009228">
    <property type="term" value="P:thiamine biosynthetic process"/>
    <property type="evidence" value="ECO:0007669"/>
    <property type="project" value="UniProtKB-KW"/>
</dbReference>
<dbReference type="Gene3D" id="3.90.79.10">
    <property type="entry name" value="Nucleoside Triphosphate Pyrophosphohydrolase"/>
    <property type="match status" value="1"/>
</dbReference>
<dbReference type="EMBL" id="LVJZ01000004">
    <property type="protein sequence ID" value="ODB94532.1"/>
    <property type="molecule type" value="Genomic_DNA"/>
</dbReference>
<proteinExistence type="inferred from homology"/>
<dbReference type="InterPro" id="IPR020084">
    <property type="entry name" value="NUDIX_hydrolase_CS"/>
</dbReference>
<dbReference type="SUPFAM" id="SSF55811">
    <property type="entry name" value="Nudix"/>
    <property type="match status" value="1"/>
</dbReference>
<protein>
    <recommendedName>
        <fullName evidence="13">8-oxo-dGTP diphosphatase</fullName>
        <ecNumber evidence="12">3.6.1.55</ecNumber>
    </recommendedName>
    <alternativeName>
        <fullName evidence="16">7,8-dihydro-8-oxoguanine-triphosphatase</fullName>
    </alternativeName>
    <alternativeName>
        <fullName evidence="15">Mutator protein MutT</fullName>
    </alternativeName>
    <alternativeName>
        <fullName evidence="14">dGTP pyrophosphohydrolase</fullName>
    </alternativeName>
</protein>
<comment type="cofactor">
    <cofactor evidence="1 18">
        <name>Mg(2+)</name>
        <dbReference type="ChEBI" id="CHEBI:18420"/>
    </cofactor>
</comment>
<keyword evidence="3" id="KW-0515">Mutator protein</keyword>
<evidence type="ECO:0000256" key="17">
    <source>
        <dbReference type="PIRSR" id="PIRSR603561-1"/>
    </source>
</evidence>
<feature type="binding site" evidence="18">
    <location>
        <position position="36"/>
    </location>
    <ligand>
        <name>Mg(2+)</name>
        <dbReference type="ChEBI" id="CHEBI:18420"/>
    </ligand>
</feature>
<feature type="binding site" evidence="17">
    <location>
        <position position="22"/>
    </location>
    <ligand>
        <name>8-oxo-dGTP</name>
        <dbReference type="ChEBI" id="CHEBI:77896"/>
    </ligand>
</feature>
<evidence type="ECO:0000256" key="2">
    <source>
        <dbReference type="ARBA" id="ARBA00005582"/>
    </source>
</evidence>
<evidence type="ECO:0000256" key="6">
    <source>
        <dbReference type="ARBA" id="ARBA00022763"/>
    </source>
</evidence>
<keyword evidence="9" id="KW-0234">DNA repair</keyword>
<evidence type="ECO:0000313" key="20">
    <source>
        <dbReference type="EMBL" id="ODB94532.1"/>
    </source>
</evidence>
<keyword evidence="6" id="KW-0227">DNA damage</keyword>
<dbReference type="Proteomes" id="UP000094849">
    <property type="component" value="Unassembled WGS sequence"/>
</dbReference>
<comment type="catalytic activity">
    <reaction evidence="11">
        <text>8-oxo-GTP + H2O = 8-oxo-GMP + diphosphate + H(+)</text>
        <dbReference type="Rhea" id="RHEA:67616"/>
        <dbReference type="ChEBI" id="CHEBI:15377"/>
        <dbReference type="ChEBI" id="CHEBI:15378"/>
        <dbReference type="ChEBI" id="CHEBI:33019"/>
        <dbReference type="ChEBI" id="CHEBI:143553"/>
        <dbReference type="ChEBI" id="CHEBI:145694"/>
    </reaction>
</comment>
<evidence type="ECO:0000256" key="16">
    <source>
        <dbReference type="ARBA" id="ARBA00042798"/>
    </source>
</evidence>
<comment type="similarity">
    <text evidence="2">Belongs to the Nudix hydrolase family.</text>
</comment>
<evidence type="ECO:0000256" key="7">
    <source>
        <dbReference type="ARBA" id="ARBA00022801"/>
    </source>
</evidence>
<evidence type="ECO:0000256" key="12">
    <source>
        <dbReference type="ARBA" id="ARBA00038905"/>
    </source>
</evidence>
<reference evidence="20 21" key="1">
    <citation type="submission" date="2016-03" db="EMBL/GenBank/DDBJ databases">
        <title>Chemosynthetic sulphur-oxidizing symbionts of marine invertebrate animals are capable of nitrogen fixation.</title>
        <authorList>
            <person name="Petersen J.M."/>
            <person name="Kemper A."/>
            <person name="Gruber-Vodicka H."/>
            <person name="Cardini U."/>
            <person name="Geest Mvander."/>
            <person name="Kleiner M."/>
            <person name="Bulgheresi S."/>
            <person name="Fussmann M."/>
            <person name="Herbold C."/>
            <person name="Seah B.K.B."/>
            <person name="Antony C.Paul."/>
            <person name="Liu D."/>
            <person name="Belitz A."/>
            <person name="Weber M."/>
        </authorList>
    </citation>
    <scope>NUCLEOTIDE SEQUENCE [LARGE SCALE GENOMIC DNA]</scope>
    <source>
        <strain evidence="20">G_D</strain>
    </source>
</reference>
<keyword evidence="5 18" id="KW-0479">Metal-binding</keyword>
<comment type="caution">
    <text evidence="20">The sequence shown here is derived from an EMBL/GenBank/DDBJ whole genome shotgun (WGS) entry which is preliminary data.</text>
</comment>
<dbReference type="PRINTS" id="PR00502">
    <property type="entry name" value="NUDIXFAMILY"/>
</dbReference>
<dbReference type="AlphaFoldDB" id="A0A1E2UJM6"/>
<dbReference type="InterPro" id="IPR003561">
    <property type="entry name" value="Mutator_MutT"/>
</dbReference>
<dbReference type="PROSITE" id="PS00893">
    <property type="entry name" value="NUDIX_BOX"/>
    <property type="match status" value="1"/>
</dbReference>
<evidence type="ECO:0000256" key="9">
    <source>
        <dbReference type="ARBA" id="ARBA00023204"/>
    </source>
</evidence>
<evidence type="ECO:0000256" key="14">
    <source>
        <dbReference type="ARBA" id="ARBA00041592"/>
    </source>
</evidence>
<comment type="catalytic activity">
    <reaction evidence="10">
        <text>8-oxo-dGTP + H2O = 8-oxo-dGMP + diphosphate + H(+)</text>
        <dbReference type="Rhea" id="RHEA:31575"/>
        <dbReference type="ChEBI" id="CHEBI:15377"/>
        <dbReference type="ChEBI" id="CHEBI:15378"/>
        <dbReference type="ChEBI" id="CHEBI:33019"/>
        <dbReference type="ChEBI" id="CHEBI:63224"/>
        <dbReference type="ChEBI" id="CHEBI:77896"/>
        <dbReference type="EC" id="3.6.1.55"/>
    </reaction>
</comment>
<dbReference type="InterPro" id="IPR015797">
    <property type="entry name" value="NUDIX_hydrolase-like_dom_sf"/>
</dbReference>
<evidence type="ECO:0000256" key="18">
    <source>
        <dbReference type="PIRSR" id="PIRSR603561-2"/>
    </source>
</evidence>
<dbReference type="RefSeq" id="WP_069006296.1">
    <property type="nucleotide sequence ID" value="NZ_LVJX01000012.1"/>
</dbReference>
<evidence type="ECO:0000256" key="3">
    <source>
        <dbReference type="ARBA" id="ARBA00022457"/>
    </source>
</evidence>
<sequence>MKIHVAAAAILDQSGRVLISQRAENTHQGGLWEFPGGKLEAGETAAAALSRELEEELGIVPLATEPLIRIRHDYEDRHVVLDFYRVSAYRGEARGLEGQPLQWLSPADMQPESFPAADRPVITALKLPQRYMITGADAVRPEEFLKHLSMAIERGIELVQLRAHPLSDSAYRQLLAKLLPVCRARGVKLLVNRPQGVLGWQSEADGLHLTANQLASLSRRPDGAKLIGASCHHLHELQMAERAGLDYVLLSPVQKTTTHPQAASLGWSRFADLVDQVNLPVYALGGLSADDLPNAILKGAQGVAAISAFWSPVN</sequence>
<gene>
    <name evidence="20" type="ORF">A3196_18610</name>
</gene>
<dbReference type="InterPro" id="IPR036206">
    <property type="entry name" value="ThiamineP_synth_sf"/>
</dbReference>
<evidence type="ECO:0000256" key="15">
    <source>
        <dbReference type="ARBA" id="ARBA00041979"/>
    </source>
</evidence>
<organism evidence="20 21">
    <name type="scientific">Candidatus Thiodiazotropha endoloripes</name>
    <dbReference type="NCBI Taxonomy" id="1818881"/>
    <lineage>
        <taxon>Bacteria</taxon>
        <taxon>Pseudomonadati</taxon>
        <taxon>Pseudomonadota</taxon>
        <taxon>Gammaproteobacteria</taxon>
        <taxon>Chromatiales</taxon>
        <taxon>Sedimenticolaceae</taxon>
        <taxon>Candidatus Thiodiazotropha</taxon>
    </lineage>
</organism>
<dbReference type="NCBIfam" id="TIGR00586">
    <property type="entry name" value="mutt"/>
    <property type="match status" value="1"/>
</dbReference>
<keyword evidence="8 18" id="KW-0460">Magnesium</keyword>
<evidence type="ECO:0000256" key="13">
    <source>
        <dbReference type="ARBA" id="ARBA00040794"/>
    </source>
</evidence>
<feature type="domain" description="Nudix hydrolase" evidence="19">
    <location>
        <begin position="1"/>
        <end position="129"/>
    </location>
</feature>
<accession>A0A1E2UJM6</accession>
<dbReference type="GO" id="GO:0046872">
    <property type="term" value="F:metal ion binding"/>
    <property type="evidence" value="ECO:0007669"/>
    <property type="project" value="UniProtKB-KW"/>
</dbReference>
<dbReference type="PANTHER" id="PTHR47707">
    <property type="entry name" value="8-OXO-DGTP DIPHOSPHATASE"/>
    <property type="match status" value="1"/>
</dbReference>
<evidence type="ECO:0000256" key="11">
    <source>
        <dbReference type="ARBA" id="ARBA00036904"/>
    </source>
</evidence>
<dbReference type="InterPro" id="IPR029119">
    <property type="entry name" value="MutY_C"/>
</dbReference>
<dbReference type="InterPro" id="IPR000086">
    <property type="entry name" value="NUDIX_hydrolase_dom"/>
</dbReference>
<dbReference type="InterPro" id="IPR020476">
    <property type="entry name" value="Nudix_hydrolase"/>
</dbReference>
<dbReference type="GO" id="GO:0008413">
    <property type="term" value="F:8-oxo-7,8-dihydroguanosine triphosphate pyrophosphatase activity"/>
    <property type="evidence" value="ECO:0007669"/>
    <property type="project" value="InterPro"/>
</dbReference>
<keyword evidence="7" id="KW-0378">Hydrolase</keyword>
<evidence type="ECO:0000256" key="10">
    <source>
        <dbReference type="ARBA" id="ARBA00035861"/>
    </source>
</evidence>
<dbReference type="SUPFAM" id="SSF51391">
    <property type="entry name" value="Thiamin phosphate synthase"/>
    <property type="match status" value="1"/>
</dbReference>
<dbReference type="GO" id="GO:0006260">
    <property type="term" value="P:DNA replication"/>
    <property type="evidence" value="ECO:0007669"/>
    <property type="project" value="UniProtKB-KW"/>
</dbReference>
<keyword evidence="4" id="KW-0235">DNA replication</keyword>
<feature type="binding site" evidence="17">
    <location>
        <position position="27"/>
    </location>
    <ligand>
        <name>8-oxo-dGTP</name>
        <dbReference type="ChEBI" id="CHEBI:77896"/>
    </ligand>
</feature>
<dbReference type="InterPro" id="IPR022998">
    <property type="entry name" value="ThiamineP_synth_TenI"/>
</dbReference>
<dbReference type="PRINTS" id="PR01401">
    <property type="entry name" value="MUTATORMUTT"/>
</dbReference>
<dbReference type="OrthoDB" id="9810648at2"/>
<evidence type="ECO:0000313" key="21">
    <source>
        <dbReference type="Proteomes" id="UP000094849"/>
    </source>
</evidence>
<dbReference type="Gene3D" id="3.20.20.70">
    <property type="entry name" value="Aldolase class I"/>
    <property type="match status" value="1"/>
</dbReference>
<dbReference type="InterPro" id="IPR047127">
    <property type="entry name" value="MutT-like"/>
</dbReference>
<dbReference type="PROSITE" id="PS51462">
    <property type="entry name" value="NUDIX"/>
    <property type="match status" value="1"/>
</dbReference>
<dbReference type="InterPro" id="IPR013785">
    <property type="entry name" value="Aldolase_TIM"/>
</dbReference>